<feature type="compositionally biased region" description="Basic and acidic residues" evidence="8">
    <location>
        <begin position="295"/>
        <end position="307"/>
    </location>
</feature>
<feature type="region of interest" description="Disordered" evidence="8">
    <location>
        <begin position="295"/>
        <end position="374"/>
    </location>
</feature>
<evidence type="ECO:0000256" key="4">
    <source>
        <dbReference type="ARBA" id="ARBA00022475"/>
    </source>
</evidence>
<keyword evidence="11" id="KW-1185">Reference proteome</keyword>
<dbReference type="CDD" id="cd03257">
    <property type="entry name" value="ABC_NikE_OppD_transporters"/>
    <property type="match status" value="2"/>
</dbReference>
<dbReference type="Proteomes" id="UP001352223">
    <property type="component" value="Unassembled WGS sequence"/>
</dbReference>
<dbReference type="InterPro" id="IPR017871">
    <property type="entry name" value="ABC_transporter-like_CS"/>
</dbReference>
<evidence type="ECO:0000313" key="11">
    <source>
        <dbReference type="Proteomes" id="UP001352223"/>
    </source>
</evidence>
<name>A0ABU6CKR9_9ACTN</name>
<comment type="subcellular location">
    <subcellularLocation>
        <location evidence="1">Cell membrane</location>
        <topology evidence="1">Peripheral membrane protein</topology>
    </subcellularLocation>
</comment>
<dbReference type="InterPro" id="IPR050388">
    <property type="entry name" value="ABC_Ni/Peptide_Import"/>
</dbReference>
<evidence type="ECO:0000256" key="8">
    <source>
        <dbReference type="SAM" id="MobiDB-lite"/>
    </source>
</evidence>
<organism evidence="10 11">
    <name type="scientific">Streptomyces kunmingensis</name>
    <dbReference type="NCBI Taxonomy" id="68225"/>
    <lineage>
        <taxon>Bacteria</taxon>
        <taxon>Bacillati</taxon>
        <taxon>Actinomycetota</taxon>
        <taxon>Actinomycetes</taxon>
        <taxon>Kitasatosporales</taxon>
        <taxon>Streptomycetaceae</taxon>
        <taxon>Streptomyces</taxon>
    </lineage>
</organism>
<gene>
    <name evidence="10" type="ORF">OKJ48_31365</name>
</gene>
<keyword evidence="7" id="KW-0472">Membrane</keyword>
<dbReference type="InterPro" id="IPR003593">
    <property type="entry name" value="AAA+_ATPase"/>
</dbReference>
<dbReference type="Gene3D" id="3.40.50.300">
    <property type="entry name" value="P-loop containing nucleotide triphosphate hydrolases"/>
    <property type="match status" value="2"/>
</dbReference>
<evidence type="ECO:0000256" key="5">
    <source>
        <dbReference type="ARBA" id="ARBA00022741"/>
    </source>
</evidence>
<dbReference type="EMBL" id="JAOZYB010000316">
    <property type="protein sequence ID" value="MEB3964697.1"/>
    <property type="molecule type" value="Genomic_DNA"/>
</dbReference>
<evidence type="ECO:0000259" key="9">
    <source>
        <dbReference type="PROSITE" id="PS50893"/>
    </source>
</evidence>
<dbReference type="Pfam" id="PF00005">
    <property type="entry name" value="ABC_tran"/>
    <property type="match status" value="2"/>
</dbReference>
<evidence type="ECO:0000256" key="6">
    <source>
        <dbReference type="ARBA" id="ARBA00022840"/>
    </source>
</evidence>
<dbReference type="PANTHER" id="PTHR43297">
    <property type="entry name" value="OLIGOPEPTIDE TRANSPORT ATP-BINDING PROTEIN APPD"/>
    <property type="match status" value="1"/>
</dbReference>
<dbReference type="InterPro" id="IPR003439">
    <property type="entry name" value="ABC_transporter-like_ATP-bd"/>
</dbReference>
<dbReference type="NCBIfam" id="TIGR01727">
    <property type="entry name" value="oligo_HPY"/>
    <property type="match status" value="1"/>
</dbReference>
<evidence type="ECO:0000313" key="10">
    <source>
        <dbReference type="EMBL" id="MEB3964697.1"/>
    </source>
</evidence>
<evidence type="ECO:0000256" key="3">
    <source>
        <dbReference type="ARBA" id="ARBA00022448"/>
    </source>
</evidence>
<protein>
    <submittedName>
        <fullName evidence="10">ABC transporter ATP-binding protein</fullName>
    </submittedName>
</protein>
<dbReference type="SMART" id="SM00382">
    <property type="entry name" value="AAA"/>
    <property type="match status" value="2"/>
</dbReference>
<feature type="domain" description="ABC transporter" evidence="9">
    <location>
        <begin position="377"/>
        <end position="620"/>
    </location>
</feature>
<dbReference type="InterPro" id="IPR027417">
    <property type="entry name" value="P-loop_NTPase"/>
</dbReference>
<proteinExistence type="inferred from homology"/>
<comment type="caution">
    <text evidence="10">The sequence shown here is derived from an EMBL/GenBank/DDBJ whole genome shotgun (WGS) entry which is preliminary data.</text>
</comment>
<dbReference type="RefSeq" id="WP_324772421.1">
    <property type="nucleotide sequence ID" value="NZ_BAAATS010000018.1"/>
</dbReference>
<dbReference type="NCBIfam" id="NF008453">
    <property type="entry name" value="PRK11308.1"/>
    <property type="match status" value="2"/>
</dbReference>
<keyword evidence="5" id="KW-0547">Nucleotide-binding</keyword>
<dbReference type="PROSITE" id="PS00211">
    <property type="entry name" value="ABC_TRANSPORTER_1"/>
    <property type="match status" value="1"/>
</dbReference>
<dbReference type="Pfam" id="PF08352">
    <property type="entry name" value="oligo_HPY"/>
    <property type="match status" value="2"/>
</dbReference>
<dbReference type="PROSITE" id="PS50893">
    <property type="entry name" value="ABC_TRANSPORTER_2"/>
    <property type="match status" value="2"/>
</dbReference>
<keyword evidence="3" id="KW-0813">Transport</keyword>
<keyword evidence="6 10" id="KW-0067">ATP-binding</keyword>
<comment type="similarity">
    <text evidence="2">Belongs to the ABC transporter superfamily.</text>
</comment>
<dbReference type="SUPFAM" id="SSF52540">
    <property type="entry name" value="P-loop containing nucleoside triphosphate hydrolases"/>
    <property type="match status" value="2"/>
</dbReference>
<feature type="domain" description="ABC transporter" evidence="9">
    <location>
        <begin position="6"/>
        <end position="253"/>
    </location>
</feature>
<dbReference type="InterPro" id="IPR013563">
    <property type="entry name" value="Oligopep_ABC_C"/>
</dbReference>
<evidence type="ECO:0000256" key="1">
    <source>
        <dbReference type="ARBA" id="ARBA00004202"/>
    </source>
</evidence>
<dbReference type="PANTHER" id="PTHR43297:SF2">
    <property type="entry name" value="DIPEPTIDE TRANSPORT ATP-BINDING PROTEIN DPPD"/>
    <property type="match status" value="1"/>
</dbReference>
<keyword evidence="4" id="KW-1003">Cell membrane</keyword>
<evidence type="ECO:0000256" key="7">
    <source>
        <dbReference type="ARBA" id="ARBA00023136"/>
    </source>
</evidence>
<evidence type="ECO:0000256" key="2">
    <source>
        <dbReference type="ARBA" id="ARBA00005417"/>
    </source>
</evidence>
<sequence length="707" mass="75174">MSDTVLQVRDLRVEFGPRRPAVRGVDLTLRRGEVLGLVGESGAGKTLTALALLGLPPRGATVSGSVRLSGTELTGLPVRDLARLRGNRIAMVFQDPLAAFTPVHRIGDQLAEALRIHHRGMARQPARARARDLLAETGVPDPGRVARAYPHQLSGGLLQRAMIAMATANRPDVIVADEPTSALDVTVRTQVLAALERARAAADAALLLVTHDLGVVAHATDRVAVMYAGRIVETGPTDAVFAAPRMPYTAGLLAASPRLDHAHPLTRIPGTSPALDAVPPGCAFAPRCPSRTHACTERTPELSHEVRTSGARGTARPATDNLNPPLRSTPPTANGQDTPAPHEAACRHPPATTTNLFPTSPPPPPRTTKTPTTATALRITALRATYPPNRRRHVAVRDAHLTVRRSETVALVGESGAGKSTTLARVLALTAPEAGRIEVLGHDTAALTRADIRHLRGRIGFVPQHPAASLDPRMTVGAILAEPLEAQRTPRAEIAARLPELLAQVELEPGAADRHPHAFSGGQLQRIALARALAVRPDLLLLDEPVSALDVSLQAGILDLLRRLTSRPEGPACLVVSHDLPVVRQIARRVVVMHAGRTVESGTVDAVLGRPRHPYTRTLLSSVLLPEPGAARRVPEPLPPLAGVGPGAGCAFRSHCPVYRQLGSSERLLCDREVPPAEKDVLCHFPYADTETPLRGRETSKGHPSAH</sequence>
<reference evidence="10 11" key="1">
    <citation type="submission" date="2022-10" db="EMBL/GenBank/DDBJ databases">
        <authorList>
            <person name="Xie J."/>
            <person name="Shen N."/>
        </authorList>
    </citation>
    <scope>NUCLEOTIDE SEQUENCE [LARGE SCALE GENOMIC DNA]</scope>
    <source>
        <strain evidence="10 11">DSM 41681</strain>
    </source>
</reference>
<dbReference type="GO" id="GO:0005524">
    <property type="term" value="F:ATP binding"/>
    <property type="evidence" value="ECO:0007669"/>
    <property type="project" value="UniProtKB-KW"/>
</dbReference>
<accession>A0ABU6CKR9</accession>